<dbReference type="GO" id="GO:0005886">
    <property type="term" value="C:plasma membrane"/>
    <property type="evidence" value="ECO:0007669"/>
    <property type="project" value="TreeGrafter"/>
</dbReference>
<evidence type="ECO:0000259" key="7">
    <source>
        <dbReference type="PROSITE" id="PS50835"/>
    </source>
</evidence>
<dbReference type="InterPro" id="IPR007110">
    <property type="entry name" value="Ig-like_dom"/>
</dbReference>
<dbReference type="Gene3D" id="2.60.40.10">
    <property type="entry name" value="Immunoglobulins"/>
    <property type="match status" value="1"/>
</dbReference>
<evidence type="ECO:0000256" key="2">
    <source>
        <dbReference type="ARBA" id="ARBA00022729"/>
    </source>
</evidence>
<dbReference type="Gene3D" id="3.80.10.10">
    <property type="entry name" value="Ribonuclease Inhibitor"/>
    <property type="match status" value="2"/>
</dbReference>
<keyword evidence="9" id="KW-1185">Reference proteome</keyword>
<keyword evidence="6" id="KW-1133">Transmembrane helix</keyword>
<organism evidence="8 9">
    <name type="scientific">Ridgeia piscesae</name>
    <name type="common">Tubeworm</name>
    <dbReference type="NCBI Taxonomy" id="27915"/>
    <lineage>
        <taxon>Eukaryota</taxon>
        <taxon>Metazoa</taxon>
        <taxon>Spiralia</taxon>
        <taxon>Lophotrochozoa</taxon>
        <taxon>Annelida</taxon>
        <taxon>Polychaeta</taxon>
        <taxon>Sedentaria</taxon>
        <taxon>Canalipalpata</taxon>
        <taxon>Sabellida</taxon>
        <taxon>Siboglinidae</taxon>
        <taxon>Ridgeia</taxon>
    </lineage>
</organism>
<dbReference type="InterPro" id="IPR000372">
    <property type="entry name" value="LRRNT"/>
</dbReference>
<dbReference type="PROSITE" id="PS51450">
    <property type="entry name" value="LRR"/>
    <property type="match status" value="1"/>
</dbReference>
<name>A0AAD9NPP9_RIDPI</name>
<feature type="compositionally biased region" description="Pro residues" evidence="5">
    <location>
        <begin position="395"/>
        <end position="404"/>
    </location>
</feature>
<evidence type="ECO:0000313" key="9">
    <source>
        <dbReference type="Proteomes" id="UP001209878"/>
    </source>
</evidence>
<dbReference type="SMART" id="SM00013">
    <property type="entry name" value="LRRNT"/>
    <property type="match status" value="1"/>
</dbReference>
<dbReference type="PANTHER" id="PTHR24369:SF210">
    <property type="entry name" value="CHAOPTIN-RELATED"/>
    <property type="match status" value="1"/>
</dbReference>
<dbReference type="SMART" id="SM00369">
    <property type="entry name" value="LRR_TYP"/>
    <property type="match status" value="1"/>
</dbReference>
<comment type="caution">
    <text evidence="8">The sequence shown here is derived from an EMBL/GenBank/DDBJ whole genome shotgun (WGS) entry which is preliminary data.</text>
</comment>
<proteinExistence type="predicted"/>
<accession>A0AAD9NPP9</accession>
<dbReference type="EMBL" id="JAODUO010000676">
    <property type="protein sequence ID" value="KAK2176198.1"/>
    <property type="molecule type" value="Genomic_DNA"/>
</dbReference>
<evidence type="ECO:0000256" key="1">
    <source>
        <dbReference type="ARBA" id="ARBA00022614"/>
    </source>
</evidence>
<gene>
    <name evidence="8" type="ORF">NP493_676g02002</name>
</gene>
<evidence type="ECO:0000256" key="6">
    <source>
        <dbReference type="SAM" id="Phobius"/>
    </source>
</evidence>
<dbReference type="PANTHER" id="PTHR24369">
    <property type="entry name" value="ANTIGEN BSP, PUTATIVE-RELATED"/>
    <property type="match status" value="1"/>
</dbReference>
<feature type="region of interest" description="Disordered" evidence="5">
    <location>
        <begin position="364"/>
        <end position="427"/>
    </location>
</feature>
<feature type="compositionally biased region" description="Basic and acidic residues" evidence="5">
    <location>
        <begin position="405"/>
        <end position="427"/>
    </location>
</feature>
<dbReference type="InterPro" id="IPR050541">
    <property type="entry name" value="LRR_TM_domain-containing"/>
</dbReference>
<dbReference type="InterPro" id="IPR036179">
    <property type="entry name" value="Ig-like_dom_sf"/>
</dbReference>
<keyword evidence="3" id="KW-0677">Repeat</keyword>
<dbReference type="InterPro" id="IPR003591">
    <property type="entry name" value="Leu-rich_rpt_typical-subtyp"/>
</dbReference>
<feature type="domain" description="Ig-like" evidence="7">
    <location>
        <begin position="269"/>
        <end position="358"/>
    </location>
</feature>
<reference evidence="8" key="1">
    <citation type="journal article" date="2023" name="Mol. Biol. Evol.">
        <title>Third-Generation Sequencing Reveals the Adaptive Role of the Epigenome in Three Deep-Sea Polychaetes.</title>
        <authorList>
            <person name="Perez M."/>
            <person name="Aroh O."/>
            <person name="Sun Y."/>
            <person name="Lan Y."/>
            <person name="Juniper S.K."/>
            <person name="Young C.R."/>
            <person name="Angers B."/>
            <person name="Qian P.Y."/>
        </authorList>
    </citation>
    <scope>NUCLEOTIDE SEQUENCE</scope>
    <source>
        <strain evidence="8">R07B-5</strain>
    </source>
</reference>
<dbReference type="Pfam" id="PF13855">
    <property type="entry name" value="LRR_8"/>
    <property type="match status" value="1"/>
</dbReference>
<dbReference type="SUPFAM" id="SSF48726">
    <property type="entry name" value="Immunoglobulin"/>
    <property type="match status" value="1"/>
</dbReference>
<evidence type="ECO:0000256" key="4">
    <source>
        <dbReference type="ARBA" id="ARBA00023157"/>
    </source>
</evidence>
<feature type="transmembrane region" description="Helical" evidence="6">
    <location>
        <begin position="452"/>
        <end position="475"/>
    </location>
</feature>
<dbReference type="Pfam" id="PF01462">
    <property type="entry name" value="LRRNT"/>
    <property type="match status" value="1"/>
</dbReference>
<dbReference type="InterPro" id="IPR001611">
    <property type="entry name" value="Leu-rich_rpt"/>
</dbReference>
<keyword evidence="2" id="KW-0732">Signal</keyword>
<feature type="compositionally biased region" description="Low complexity" evidence="5">
    <location>
        <begin position="375"/>
        <end position="389"/>
    </location>
</feature>
<keyword evidence="6" id="KW-0472">Membrane</keyword>
<keyword evidence="1" id="KW-0433">Leucine-rich repeat</keyword>
<dbReference type="SUPFAM" id="SSF52058">
    <property type="entry name" value="L domain-like"/>
    <property type="match status" value="1"/>
</dbReference>
<dbReference type="InterPro" id="IPR013783">
    <property type="entry name" value="Ig-like_fold"/>
</dbReference>
<dbReference type="AlphaFoldDB" id="A0AAD9NPP9"/>
<evidence type="ECO:0000256" key="3">
    <source>
        <dbReference type="ARBA" id="ARBA00022737"/>
    </source>
</evidence>
<keyword evidence="4" id="KW-1015">Disulfide bond</keyword>
<dbReference type="InterPro" id="IPR032675">
    <property type="entry name" value="LRR_dom_sf"/>
</dbReference>
<keyword evidence="6" id="KW-0812">Transmembrane</keyword>
<feature type="transmembrane region" description="Helical" evidence="6">
    <location>
        <begin position="12"/>
        <end position="30"/>
    </location>
</feature>
<dbReference type="PROSITE" id="PS50835">
    <property type="entry name" value="IG_LIKE"/>
    <property type="match status" value="1"/>
</dbReference>
<protein>
    <recommendedName>
        <fullName evidence="7">Ig-like domain-containing protein</fullName>
    </recommendedName>
</protein>
<evidence type="ECO:0000313" key="8">
    <source>
        <dbReference type="EMBL" id="KAK2176198.1"/>
    </source>
</evidence>
<evidence type="ECO:0000256" key="5">
    <source>
        <dbReference type="SAM" id="MobiDB-lite"/>
    </source>
</evidence>
<dbReference type="Proteomes" id="UP001209878">
    <property type="component" value="Unassembled WGS sequence"/>
</dbReference>
<sequence>MWTDGQPMYRRWWAVVFVLLHCVLCAASVYCPKPCFCNRPSRIVYCSRHGLRAIPANISADSEEINLNSNPFVDTALRRVNVSRFVQIQRFYMNDCGIQSIEVDTFIDLVNLKWLDLSKNRISEVAEFTFRGLNLMHLFLNGNRNIRLYAHSFQGLVTTGLYIHECALTRLSVKVLAPLNSTLRSLWLDSNELERLDKKFLPVFASLTHLRLGSNPLHCNCEAVWLKEFYDKNGDKFKGATVPGCLTPAPLKGSLFDELSLFDLRCQRPVFNNIDAQLGSDGGRLRCSAAGDPAPTLYWVRPSGVATKYDAPLDDTARSNEAILTVDTSRGRGGDVAGMYICLAHNEAGNVTLTLNVSWPTRKSAETTAVGREQTTVTSTTTTTKTTTTHRQAPKSPPVIQNPPPRDKPRPAASVPRDKARDREREHNFTSLNMLELGRRRQNERLFNLTELIGAVIGTHVCTLLLCLILMPIYYKRRWRHSLHNSLEKKPPPSPRSDESLYLNGLGARHIDYADGRRPKR</sequence>